<evidence type="ECO:0000313" key="5">
    <source>
        <dbReference type="Proteomes" id="UP000289821"/>
    </source>
</evidence>
<evidence type="ECO:0000313" key="4">
    <source>
        <dbReference type="EMBL" id="RXG16771.1"/>
    </source>
</evidence>
<dbReference type="AlphaFoldDB" id="A0A4Q0NY11"/>
<feature type="coiled-coil region" evidence="2">
    <location>
        <begin position="6"/>
        <end position="33"/>
    </location>
</feature>
<dbReference type="RefSeq" id="WP_128760433.1">
    <property type="nucleotide sequence ID" value="NZ_QOVI01000002.1"/>
</dbReference>
<dbReference type="PANTHER" id="PTHR47485">
    <property type="entry name" value="THYLAKOID LUMENAL 17.4 KDA PROTEIN, CHLOROPLASTIC"/>
    <property type="match status" value="1"/>
</dbReference>
<organism evidence="4 5">
    <name type="scientific">Leeuwenhoekiella aestuarii</name>
    <dbReference type="NCBI Taxonomy" id="2249426"/>
    <lineage>
        <taxon>Bacteria</taxon>
        <taxon>Pseudomonadati</taxon>
        <taxon>Bacteroidota</taxon>
        <taxon>Flavobacteriia</taxon>
        <taxon>Flavobacteriales</taxon>
        <taxon>Flavobacteriaceae</taxon>
        <taxon>Leeuwenhoekiella</taxon>
    </lineage>
</organism>
<reference evidence="4 5" key="1">
    <citation type="submission" date="2018-07" db="EMBL/GenBank/DDBJ databases">
        <title>Leeuwenhoekiella genomics.</title>
        <authorList>
            <person name="Tahon G."/>
            <person name="Willems A."/>
        </authorList>
    </citation>
    <scope>NUCLEOTIDE SEQUENCE [LARGE SCALE GENOMIC DNA]</scope>
    <source>
        <strain evidence="4 5">R-50232</strain>
    </source>
</reference>
<proteinExistence type="predicted"/>
<keyword evidence="3" id="KW-1133">Transmembrane helix</keyword>
<evidence type="ECO:0000256" key="1">
    <source>
        <dbReference type="ARBA" id="ARBA00022737"/>
    </source>
</evidence>
<dbReference type="Gene3D" id="2.160.20.80">
    <property type="entry name" value="E3 ubiquitin-protein ligase SopA"/>
    <property type="match status" value="1"/>
</dbReference>
<dbReference type="EMBL" id="QOVI01000002">
    <property type="protein sequence ID" value="RXG16771.1"/>
    <property type="molecule type" value="Genomic_DNA"/>
</dbReference>
<feature type="transmembrane region" description="Helical" evidence="3">
    <location>
        <begin position="86"/>
        <end position="109"/>
    </location>
</feature>
<keyword evidence="1" id="KW-0677">Repeat</keyword>
<dbReference type="PANTHER" id="PTHR47485:SF1">
    <property type="entry name" value="THYLAKOID LUMENAL 17.4 KDA PROTEIN, CHLOROPLASTIC"/>
    <property type="match status" value="1"/>
</dbReference>
<evidence type="ECO:0000256" key="2">
    <source>
        <dbReference type="SAM" id="Coils"/>
    </source>
</evidence>
<keyword evidence="3" id="KW-0812">Transmembrane</keyword>
<sequence length="380" mass="43521">MIEERLSELEAENEKLKAKLDKQESKKKQRRKLGWTFLKRSSGMILGAQLKKSIERFLDEMAQQQRVSRETISELLSSIIIRLTRVGFLLVLTAVLPSILLIFQTYYLAKQNTLITGQSKMFQQQNTRLDQQTYLQEADRRGQTLLIMDNMLKEISNDVAASSQNKIEDATAGRLIALSKMLKPYKYLENDSLIAHVTSPERGYLLISLLETGVNLNSTTRTRTNGKLIERLDFTYAELRNISLKGYDLLNIDLSYADLRNSNFNGTDFENANFSNTDLANTNLTYTSFNNANLESAKLQNAILDHANLQNANLKMADLRNVSLLKSKILDVDLTNARVNKTFERDVIKQLNKEQSDWLFSTFEVVEIDDDNYQLLPIKN</sequence>
<dbReference type="Pfam" id="PF00805">
    <property type="entry name" value="Pentapeptide"/>
    <property type="match status" value="2"/>
</dbReference>
<keyword evidence="2" id="KW-0175">Coiled coil</keyword>
<keyword evidence="5" id="KW-1185">Reference proteome</keyword>
<evidence type="ECO:0000256" key="3">
    <source>
        <dbReference type="SAM" id="Phobius"/>
    </source>
</evidence>
<dbReference type="OrthoDB" id="1419611at2"/>
<protein>
    <submittedName>
        <fullName evidence="4">Pentapeptide repeat protein</fullName>
    </submittedName>
</protein>
<dbReference type="InterPro" id="IPR001646">
    <property type="entry name" value="5peptide_repeat"/>
</dbReference>
<comment type="caution">
    <text evidence="4">The sequence shown here is derived from an EMBL/GenBank/DDBJ whole genome shotgun (WGS) entry which is preliminary data.</text>
</comment>
<dbReference type="SUPFAM" id="SSF141571">
    <property type="entry name" value="Pentapeptide repeat-like"/>
    <property type="match status" value="1"/>
</dbReference>
<gene>
    <name evidence="4" type="ORF">DSM04_102353</name>
</gene>
<keyword evidence="3" id="KW-0472">Membrane</keyword>
<name>A0A4Q0NY11_9FLAO</name>
<dbReference type="Proteomes" id="UP000289821">
    <property type="component" value="Unassembled WGS sequence"/>
</dbReference>
<accession>A0A4Q0NY11</accession>